<evidence type="ECO:0000256" key="2">
    <source>
        <dbReference type="SAM" id="SignalP"/>
    </source>
</evidence>
<dbReference type="PANTHER" id="PTHR43173">
    <property type="entry name" value="ABC1 FAMILY PROTEIN"/>
    <property type="match status" value="1"/>
</dbReference>
<feature type="region of interest" description="Disordered" evidence="1">
    <location>
        <begin position="1228"/>
        <end position="1268"/>
    </location>
</feature>
<dbReference type="Proteomes" id="UP001629113">
    <property type="component" value="Unassembled WGS sequence"/>
</dbReference>
<dbReference type="CDD" id="cd11577">
    <property type="entry name" value="GH71"/>
    <property type="match status" value="1"/>
</dbReference>
<comment type="caution">
    <text evidence="3">The sequence shown here is derived from an EMBL/GenBank/DDBJ whole genome shotgun (WGS) entry which is preliminary data.</text>
</comment>
<gene>
    <name evidence="3" type="ORF">PVAG01_08987</name>
</gene>
<feature type="compositionally biased region" description="Basic and acidic residues" evidence="1">
    <location>
        <begin position="1230"/>
        <end position="1244"/>
    </location>
</feature>
<proteinExistence type="predicted"/>
<feature type="chain" id="PRO_5045873937" evidence="2">
    <location>
        <begin position="19"/>
        <end position="1268"/>
    </location>
</feature>
<dbReference type="Gene3D" id="3.20.20.80">
    <property type="entry name" value="Glycosidases"/>
    <property type="match status" value="1"/>
</dbReference>
<organism evidence="3 4">
    <name type="scientific">Phlyctema vagabunda</name>
    <dbReference type="NCBI Taxonomy" id="108571"/>
    <lineage>
        <taxon>Eukaryota</taxon>
        <taxon>Fungi</taxon>
        <taxon>Dikarya</taxon>
        <taxon>Ascomycota</taxon>
        <taxon>Pezizomycotina</taxon>
        <taxon>Leotiomycetes</taxon>
        <taxon>Helotiales</taxon>
        <taxon>Dermateaceae</taxon>
        <taxon>Phlyctema</taxon>
    </lineage>
</organism>
<dbReference type="InterPro" id="IPR005197">
    <property type="entry name" value="Glyco_hydro_71"/>
</dbReference>
<reference evidence="3 4" key="1">
    <citation type="submission" date="2024-06" db="EMBL/GenBank/DDBJ databases">
        <title>Complete genome of Phlyctema vagabunda strain 19-DSS-EL-015.</title>
        <authorList>
            <person name="Fiorenzani C."/>
        </authorList>
    </citation>
    <scope>NUCLEOTIDE SEQUENCE [LARGE SCALE GENOMIC DNA]</scope>
    <source>
        <strain evidence="3 4">19-DSS-EL-015</strain>
    </source>
</reference>
<dbReference type="InterPro" id="IPR051130">
    <property type="entry name" value="Mito_struct-func_regulator"/>
</dbReference>
<dbReference type="PANTHER" id="PTHR43173:SF33">
    <property type="entry name" value="ASCUS WALL ENDO-1,3-ALPHA-GLUCANASE-RELATED"/>
    <property type="match status" value="1"/>
</dbReference>
<evidence type="ECO:0000313" key="4">
    <source>
        <dbReference type="Proteomes" id="UP001629113"/>
    </source>
</evidence>
<sequence>MRLLVLIVLLSWFTVVHSKAVFAHFMVGNTASYSTDDWEDDINQAQIAHIDAFALNIANNDSTVAAQLPIVFSIAGSKGFKLFFSFDYAGNGPWLQADVIALVNQYKTEAAYYLYNGKAFVSTFEGVDNTQDWPMIISDTGCFFIPSWSSLGAKKAMEIGVSNGLFSWGAWPEGPNDMFTTTDYSYFQFLGGKPYMMPASPWFFTSLPGYHKNWLWRGDDMWFDRWIQIWYAAPEFVEIITWNDYGECHYIGPNRAKAWSLFDSSHGKAQYNYADGFPHDGWRQFLPYVIDIYKTGAATITEEGLSVWFRPQPASGCTTGGTTGNTASQLQIEYSPGEVVQDKIFFTALLGSTATVKVTVGGVDQGATWTRIPDGNVGLYHGNVKYQGIGPVVVTVSRGGTQVAQVSGGSITTACTDSIENWNAWVGSDTGPSVSVAAPAYLSKALHCVGGTGPGDYAELCALTCTYDYCPTVCTCTEVGNLRTNTLKATGLIGCPAAEYDITYEGLCSFGCNYGVCPKACVTIANKNDCNPPPAAAAPIPYCTGGTGIDTDWNSLCSFTCRYDNCPNQKCICTSASFTGNTAPTYSTITGYPANSDGQDYGLCEWACNRGFCPFPPCSSTIPLANIGEDVTTNPSYTISKLAATSVANSVALLAYWTTCQESPQCAPGFQAIGYGHGKVYDADKNAYTADGCTGGSKGYNRAFCIETDVNLGRCNWRGTATSCSQTCKSGEFLLTQNTHIAYAKSGCKAGHFSSLCCEKIEIPTKNLVTCPYTNLNNAITGGHGPVVRDISNSKGYLGSFLVPAAECIYNPVGNAMSFRLEQQVANGAILNNIPGTWEAHVGGVTDFNPSQNKPPQSKAKQISGCTTWLDDYHTTSLTVTSTVTKNCDEDEWPHPCAHYNSVASESRQPVITCPWEAQGSQKRPAPTLWNSQHANAWQKFVGGFRPPLKCQRDEYPPIYFMPKGRLADWPQAIRLVPSLENNRAGQMWRRLCNDKTETINREGGSIADGTCQSTITTIQSVRAMSIAFDTLYLRQYDNWLDVNPCSISTALTSDRGFVLFNDDPWYNLHTTHKPEEYSLAEVPSTLLNNLKRSIQKRNNNELSREQIEALAVYGYHFLSIPVSLTDLDPDSITVDVGNTTRRANDDDVSKILQIVGKEFLGDNCEYDEFYYVNGPTMANQDQTILWDPPVTSLVVSASSSSTSFTSATAPAATVPKPVLTIAISSKKAVPTERTDDDRKERDVQGSATHKHVHFNHRHMKRHGRKNL</sequence>
<name>A0ABR4PB25_9HELO</name>
<dbReference type="EMBL" id="JBFCZG010000007">
    <property type="protein sequence ID" value="KAL3420488.1"/>
    <property type="molecule type" value="Genomic_DNA"/>
</dbReference>
<evidence type="ECO:0000313" key="3">
    <source>
        <dbReference type="EMBL" id="KAL3420488.1"/>
    </source>
</evidence>
<keyword evidence="4" id="KW-1185">Reference proteome</keyword>
<accession>A0ABR4PB25</accession>
<dbReference type="Pfam" id="PF03659">
    <property type="entry name" value="Glyco_hydro_71"/>
    <property type="match status" value="1"/>
</dbReference>
<protein>
    <submittedName>
        <fullName evidence="3">Alpha-glucanase</fullName>
    </submittedName>
</protein>
<evidence type="ECO:0000256" key="1">
    <source>
        <dbReference type="SAM" id="MobiDB-lite"/>
    </source>
</evidence>
<keyword evidence="2" id="KW-0732">Signal</keyword>
<feature type="compositionally biased region" description="Basic residues" evidence="1">
    <location>
        <begin position="1249"/>
        <end position="1268"/>
    </location>
</feature>
<feature type="signal peptide" evidence="2">
    <location>
        <begin position="1"/>
        <end position="18"/>
    </location>
</feature>